<dbReference type="AlphaFoldDB" id="A0A2T2NF87"/>
<evidence type="ECO:0000313" key="3">
    <source>
        <dbReference type="Proteomes" id="UP000240883"/>
    </source>
</evidence>
<dbReference type="EMBL" id="KZ678139">
    <property type="protein sequence ID" value="PSN64103.1"/>
    <property type="molecule type" value="Genomic_DNA"/>
</dbReference>
<dbReference type="STRING" id="1448308.A0A2T2NF87"/>
<reference evidence="2 3" key="1">
    <citation type="journal article" date="2018" name="Front. Microbiol.">
        <title>Genome-Wide Analysis of Corynespora cassiicola Leaf Fall Disease Putative Effectors.</title>
        <authorList>
            <person name="Lopez D."/>
            <person name="Ribeiro S."/>
            <person name="Label P."/>
            <person name="Fumanal B."/>
            <person name="Venisse J.S."/>
            <person name="Kohler A."/>
            <person name="de Oliveira R.R."/>
            <person name="Labutti K."/>
            <person name="Lipzen A."/>
            <person name="Lail K."/>
            <person name="Bauer D."/>
            <person name="Ohm R.A."/>
            <person name="Barry K.W."/>
            <person name="Spatafora J."/>
            <person name="Grigoriev I.V."/>
            <person name="Martin F.M."/>
            <person name="Pujade-Renaud V."/>
        </authorList>
    </citation>
    <scope>NUCLEOTIDE SEQUENCE [LARGE SCALE GENOMIC DNA]</scope>
    <source>
        <strain evidence="2 3">Philippines</strain>
    </source>
</reference>
<evidence type="ECO:0000259" key="1">
    <source>
        <dbReference type="Pfam" id="PF06985"/>
    </source>
</evidence>
<protein>
    <submittedName>
        <fullName evidence="2">HET-domain-containing protein</fullName>
    </submittedName>
</protein>
<organism evidence="2 3">
    <name type="scientific">Corynespora cassiicola Philippines</name>
    <dbReference type="NCBI Taxonomy" id="1448308"/>
    <lineage>
        <taxon>Eukaryota</taxon>
        <taxon>Fungi</taxon>
        <taxon>Dikarya</taxon>
        <taxon>Ascomycota</taxon>
        <taxon>Pezizomycotina</taxon>
        <taxon>Dothideomycetes</taxon>
        <taxon>Pleosporomycetidae</taxon>
        <taxon>Pleosporales</taxon>
        <taxon>Corynesporascaceae</taxon>
        <taxon>Corynespora</taxon>
    </lineage>
</organism>
<dbReference type="PANTHER" id="PTHR33112">
    <property type="entry name" value="DOMAIN PROTEIN, PUTATIVE-RELATED"/>
    <property type="match status" value="1"/>
</dbReference>
<dbReference type="Proteomes" id="UP000240883">
    <property type="component" value="Unassembled WGS sequence"/>
</dbReference>
<dbReference type="OrthoDB" id="5125733at2759"/>
<gene>
    <name evidence="2" type="ORF">BS50DRAFT_602678</name>
</gene>
<sequence length="662" mass="73344">MPVTKSLRPRRQPSGRKHCRLCHNFDPLGLPTTIYKTGTAKESIASANIICDGLDLSRTKDPAEGGCRFCLVLIQALDAFFEGWRGARQKILLEFSQKGPVKASIDGDSRKGQSIEIYAGAASRAPWPTLGTARHIPINAGSDDTFNFARRCIQDCLTNPKHTKCREVSRSSSTTPKRLLDVGRITAPIRLIDTQGKAFQYASLSHCWGAGPTLTATKSNWKKLASNISFDGLPPLFQDAIIITRQLGLRYIWIDSLCIIQDSTRDWETEASKMAGIYENSHVTISAAGCKDGSGRCLVDRRKPVKINYENTTGKEFQVRARLVENHHPDVAEQEPATPHGTLASRAWVLQERVLSTRILHYTATELLFECKTSYRCECRPARRPYPTFPAMIPKAIAHKKNDCSKVWDAWHRIVEQYSAKDLTVPGDKLPAISGIASKIKEGTGSSYLAGLWKDHLAADLLWFVSTAPDHATRPHHYALGTYRAPTWSWASLDAPVSYYTPSDDERDRRQSLVRLVSSSITLAGLNSLGAVSDISLRVNGPTVSGLLCSAQSESLHRKWEYTLLVKGTSAIRILHDCPLVDRELDSGPIEKSAQRARSSDTLRQFKAPVMCLSVERYESWISGLVLGQSERVPGAWERLGTFAAGAEGGFQRSEKKEITLV</sequence>
<dbReference type="Pfam" id="PF06985">
    <property type="entry name" value="HET"/>
    <property type="match status" value="1"/>
</dbReference>
<name>A0A2T2NF87_CORCC</name>
<dbReference type="InterPro" id="IPR010730">
    <property type="entry name" value="HET"/>
</dbReference>
<feature type="domain" description="Heterokaryon incompatibility" evidence="1">
    <location>
        <begin position="201"/>
        <end position="352"/>
    </location>
</feature>
<dbReference type="PANTHER" id="PTHR33112:SF9">
    <property type="entry name" value="HETEROKARYON INCOMPATIBILITY DOMAIN-CONTAINING PROTEIN"/>
    <property type="match status" value="1"/>
</dbReference>
<accession>A0A2T2NF87</accession>
<proteinExistence type="predicted"/>
<keyword evidence="3" id="KW-1185">Reference proteome</keyword>
<evidence type="ECO:0000313" key="2">
    <source>
        <dbReference type="EMBL" id="PSN64103.1"/>
    </source>
</evidence>